<feature type="domain" description="PAS" evidence="8">
    <location>
        <begin position="300"/>
        <end position="370"/>
    </location>
</feature>
<evidence type="ECO:0000256" key="4">
    <source>
        <dbReference type="ARBA" id="ARBA00022679"/>
    </source>
</evidence>
<sequence length="822" mass="91920">MHYYGLVASMKENPCKRTDSSHEADRSDGYSDNSLDCQFDICDLSDFVGDYAITLLDADGRVTAWNDGARQLIGYDEATIVGSHYRTCFPREARDSGRPERILERARADGRAEDEGWRVRSDGSWFWAHEELAPIREDGAVGRDAPDKADLRGYVWVVHDRTDDHERERRLREEKHVVERVVEAQPDIVYAFDTEREFIEWSDRVPDVTGYTESELLEMEPLEFVAPADRDRIEAAIDRVLEHETSVTVEAALLTADGERIPYEFNSARVTDDEGTVLGFTGIGRDISDRKARERELREEKAFTESVLEAQPDILYAFDTEGNLIDWNDQFQHVTGYESADLVGMHPLRFIAPKDRDHIGAAIDRILEAGERVTAEGRLLTRDGERIPYEFNSARITDDDGTVLGFTGVGRDISDRKARERELERLERLNAIVRTIDETMVAADTRDEIERAIVEAFAAADAYRFAVIGRADPGGMDGYAWTPETGAGIDPPANADLLSSFVDPPAEADGSPALESRSVQRYRALPESDIEAWRTHAAAHEYASVAVVPIVASDRPLGALVIAAREPSAFADREREVLQEFGGTIGHAINAMAVRRLLYLDTVVELELESTDRGDVCIDLSWAAGCDLSIDHVLPLTDEVFVYYLTVSGIDPDTLRSAATEAAAITELRLIDADDDESYWEIVVRGSTITELLGEYGARLESKVVREGTAELTVQTSPDSDLRELVGAITSAYPDTRLVSKRTVDRPVRTRGDFRRTVESALTEKQRLALEAAYHGGYFEWPTRNSDASEIADRLDIARQTFHQHLRVAQAKLLSAYFGDDE</sequence>
<dbReference type="Pfam" id="PF13185">
    <property type="entry name" value="GAF_2"/>
    <property type="match status" value="1"/>
</dbReference>
<dbReference type="STRING" id="797303.Natpe_3253"/>
<dbReference type="InterPro" id="IPR013656">
    <property type="entry name" value="PAS_4"/>
</dbReference>
<keyword evidence="4" id="KW-0808">Transferase</keyword>
<dbReference type="KEGG" id="npe:Natpe_3253"/>
<organism evidence="10 11">
    <name type="scientific">Natrinema pellirubrum (strain DSM 15624 / CIP 106293 / JCM 10476 / NCIMB 786 / 157)</name>
    <dbReference type="NCBI Taxonomy" id="797303"/>
    <lineage>
        <taxon>Archaea</taxon>
        <taxon>Methanobacteriati</taxon>
        <taxon>Methanobacteriota</taxon>
        <taxon>Stenosarchaea group</taxon>
        <taxon>Halobacteria</taxon>
        <taxon>Halobacteriales</taxon>
        <taxon>Natrialbaceae</taxon>
        <taxon>Natrinema</taxon>
    </lineage>
</organism>
<evidence type="ECO:0000256" key="7">
    <source>
        <dbReference type="ARBA" id="ARBA00023163"/>
    </source>
</evidence>
<evidence type="ECO:0000256" key="6">
    <source>
        <dbReference type="ARBA" id="ARBA00023015"/>
    </source>
</evidence>
<keyword evidence="7" id="KW-0804">Transcription</keyword>
<feature type="domain" description="PAC" evidence="9">
    <location>
        <begin position="247"/>
        <end position="299"/>
    </location>
</feature>
<dbReference type="EMBL" id="CP003372">
    <property type="protein sequence ID" value="AGB33043.1"/>
    <property type="molecule type" value="Genomic_DNA"/>
</dbReference>
<dbReference type="InterPro" id="IPR035965">
    <property type="entry name" value="PAS-like_dom_sf"/>
</dbReference>
<dbReference type="HOGENOM" id="CLU_010057_0_0_2"/>
<dbReference type="SMART" id="SM00091">
    <property type="entry name" value="PAS"/>
    <property type="match status" value="3"/>
</dbReference>
<dbReference type="InterPro" id="IPR001610">
    <property type="entry name" value="PAC"/>
</dbReference>
<dbReference type="Pfam" id="PF08448">
    <property type="entry name" value="PAS_4"/>
    <property type="match status" value="2"/>
</dbReference>
<name>L0JQD5_NATP1</name>
<feature type="domain" description="PAC" evidence="9">
    <location>
        <begin position="373"/>
        <end position="425"/>
    </location>
</feature>
<evidence type="ECO:0000256" key="3">
    <source>
        <dbReference type="ARBA" id="ARBA00022553"/>
    </source>
</evidence>
<dbReference type="InterPro" id="IPR000700">
    <property type="entry name" value="PAS-assoc_C"/>
</dbReference>
<evidence type="ECO:0000313" key="11">
    <source>
        <dbReference type="Proteomes" id="UP000010843"/>
    </source>
</evidence>
<protein>
    <recommendedName>
        <fullName evidence="2">histidine kinase</fullName>
        <ecNumber evidence="2">2.7.13.3</ecNumber>
    </recommendedName>
</protein>
<dbReference type="GO" id="GO:0004673">
    <property type="term" value="F:protein histidine kinase activity"/>
    <property type="evidence" value="ECO:0007669"/>
    <property type="project" value="UniProtKB-EC"/>
</dbReference>
<dbReference type="SMART" id="SM00086">
    <property type="entry name" value="PAC"/>
    <property type="match status" value="2"/>
</dbReference>
<dbReference type="Pfam" id="PF04967">
    <property type="entry name" value="HTH_10"/>
    <property type="match status" value="1"/>
</dbReference>
<dbReference type="Gene3D" id="3.30.450.40">
    <property type="match status" value="1"/>
</dbReference>
<dbReference type="InterPro" id="IPR003018">
    <property type="entry name" value="GAF"/>
</dbReference>
<dbReference type="PROSITE" id="PS50113">
    <property type="entry name" value="PAC"/>
    <property type="match status" value="2"/>
</dbReference>
<feature type="domain" description="PAS" evidence="8">
    <location>
        <begin position="174"/>
        <end position="244"/>
    </location>
</feature>
<gene>
    <name evidence="10" type="ordered locus">Natpe_3253</name>
</gene>
<proteinExistence type="predicted"/>
<dbReference type="SUPFAM" id="SSF55785">
    <property type="entry name" value="PYP-like sensor domain (PAS domain)"/>
    <property type="match status" value="3"/>
</dbReference>
<dbReference type="SUPFAM" id="SSF88659">
    <property type="entry name" value="Sigma3 and sigma4 domains of RNA polymerase sigma factors"/>
    <property type="match status" value="1"/>
</dbReference>
<comment type="catalytic activity">
    <reaction evidence="1">
        <text>ATP + protein L-histidine = ADP + protein N-phospho-L-histidine.</text>
        <dbReference type="EC" id="2.7.13.3"/>
    </reaction>
</comment>
<dbReference type="AlphaFoldDB" id="L0JQD5"/>
<dbReference type="InterPro" id="IPR029016">
    <property type="entry name" value="GAF-like_dom_sf"/>
</dbReference>
<dbReference type="InterPro" id="IPR031803">
    <property type="entry name" value="BAT_GAF/HTH-assoc"/>
</dbReference>
<dbReference type="eggNOG" id="arCOG02348">
    <property type="taxonomic scope" value="Archaea"/>
</dbReference>
<keyword evidence="3" id="KW-0597">Phosphoprotein</keyword>
<dbReference type="InterPro" id="IPR000014">
    <property type="entry name" value="PAS"/>
</dbReference>
<dbReference type="NCBIfam" id="TIGR00229">
    <property type="entry name" value="sensory_box"/>
    <property type="match status" value="3"/>
</dbReference>
<dbReference type="eggNOG" id="arCOG02276">
    <property type="taxonomic scope" value="Archaea"/>
</dbReference>
<dbReference type="InterPro" id="IPR052162">
    <property type="entry name" value="Sensor_kinase/Photoreceptor"/>
</dbReference>
<evidence type="ECO:0000259" key="9">
    <source>
        <dbReference type="PROSITE" id="PS50113"/>
    </source>
</evidence>
<dbReference type="EC" id="2.7.13.3" evidence="2"/>
<dbReference type="Proteomes" id="UP000010843">
    <property type="component" value="Chromosome"/>
</dbReference>
<reference evidence="11" key="1">
    <citation type="submission" date="2012-02" db="EMBL/GenBank/DDBJ databases">
        <title>Complete sequence of chromosome of Natrinema pellirubrum DSM 15624.</title>
        <authorList>
            <person name="Lucas S."/>
            <person name="Han J."/>
            <person name="Lapidus A."/>
            <person name="Cheng J.-F."/>
            <person name="Goodwin L."/>
            <person name="Pitluck S."/>
            <person name="Peters L."/>
            <person name="Teshima H."/>
            <person name="Detter J.C."/>
            <person name="Han C."/>
            <person name="Tapia R."/>
            <person name="Land M."/>
            <person name="Hauser L."/>
            <person name="Kyrpides N."/>
            <person name="Ivanova N."/>
            <person name="Pagani I."/>
            <person name="Sproer C."/>
            <person name="Anderson I."/>
            <person name="Woyke T."/>
        </authorList>
    </citation>
    <scope>NUCLEOTIDE SEQUENCE [LARGE SCALE GENOMIC DNA]</scope>
    <source>
        <strain evidence="11">DSM 15624 / JCM 10476 / NCIMB 786</strain>
    </source>
</reference>
<evidence type="ECO:0000256" key="5">
    <source>
        <dbReference type="ARBA" id="ARBA00022777"/>
    </source>
</evidence>
<evidence type="ECO:0000313" key="10">
    <source>
        <dbReference type="EMBL" id="AGB33043.1"/>
    </source>
</evidence>
<dbReference type="PROSITE" id="PS50112">
    <property type="entry name" value="PAS"/>
    <property type="match status" value="3"/>
</dbReference>
<feature type="domain" description="PAS" evidence="8">
    <location>
        <begin position="53"/>
        <end position="82"/>
    </location>
</feature>
<dbReference type="SUPFAM" id="SSF55781">
    <property type="entry name" value="GAF domain-like"/>
    <property type="match status" value="1"/>
</dbReference>
<evidence type="ECO:0000256" key="2">
    <source>
        <dbReference type="ARBA" id="ARBA00012438"/>
    </source>
</evidence>
<dbReference type="Pfam" id="PF13426">
    <property type="entry name" value="PAS_9"/>
    <property type="match status" value="1"/>
</dbReference>
<evidence type="ECO:0000256" key="1">
    <source>
        <dbReference type="ARBA" id="ARBA00000085"/>
    </source>
</evidence>
<dbReference type="PANTHER" id="PTHR43304">
    <property type="entry name" value="PHYTOCHROME-LIKE PROTEIN CPH1"/>
    <property type="match status" value="1"/>
</dbReference>
<dbReference type="eggNOG" id="arCOG06712">
    <property type="taxonomic scope" value="Archaea"/>
</dbReference>
<dbReference type="Gene3D" id="3.30.450.20">
    <property type="entry name" value="PAS domain"/>
    <property type="match status" value="3"/>
</dbReference>
<dbReference type="InterPro" id="IPR013324">
    <property type="entry name" value="RNA_pol_sigma_r3/r4-like"/>
</dbReference>
<evidence type="ECO:0000259" key="8">
    <source>
        <dbReference type="PROSITE" id="PS50112"/>
    </source>
</evidence>
<dbReference type="CDD" id="cd00130">
    <property type="entry name" value="PAS"/>
    <property type="match status" value="3"/>
</dbReference>
<dbReference type="PANTHER" id="PTHR43304:SF1">
    <property type="entry name" value="PAC DOMAIN-CONTAINING PROTEIN"/>
    <property type="match status" value="1"/>
</dbReference>
<dbReference type="InterPro" id="IPR007050">
    <property type="entry name" value="HTH_bacterioopsin"/>
</dbReference>
<keyword evidence="5" id="KW-0418">Kinase</keyword>
<accession>L0JQD5</accession>
<dbReference type="Pfam" id="PF15915">
    <property type="entry name" value="BAT"/>
    <property type="match status" value="1"/>
</dbReference>
<keyword evidence="6" id="KW-0805">Transcription regulation</keyword>